<sequence length="138" mass="15761">MTNEIGNQEDNSVKIEIIPQDSSALVDEQMPGESDEIKNETKALIEAIRTRAQLEAQSAGSFTRETYIEAVRKAREFVERNQPLIERDRLENSYEHLKQEAEKNWESIAREIHEFGDRLADAAKAAWDAFTAPRGSNR</sequence>
<dbReference type="Proteomes" id="UP000031532">
    <property type="component" value="Unassembled WGS sequence"/>
</dbReference>
<dbReference type="RefSeq" id="WP_015156788.1">
    <property type="nucleotide sequence ID" value="NZ_JTJC03000017.1"/>
</dbReference>
<name>A0A9X5I943_9CYAN</name>
<reference evidence="1 2" key="1">
    <citation type="journal article" date="2015" name="Genome Announc.">
        <title>Draft Genome Sequence of the Terrestrial Cyanobacterium Scytonema millei VB511283, Isolated from Eastern India.</title>
        <authorList>
            <person name="Sen D."/>
            <person name="Chandrababunaidu M.M."/>
            <person name="Singh D."/>
            <person name="Sanghi N."/>
            <person name="Ghorai A."/>
            <person name="Mishra G.P."/>
            <person name="Madduluri M."/>
            <person name="Adhikary S.P."/>
            <person name="Tripathy S."/>
        </authorList>
    </citation>
    <scope>NUCLEOTIDE SEQUENCE [LARGE SCALE GENOMIC DNA]</scope>
    <source>
        <strain evidence="1 2">VB511283</strain>
    </source>
</reference>
<accession>A0A9X5I943</accession>
<organism evidence="1 2">
    <name type="scientific">Scytonema millei VB511283</name>
    <dbReference type="NCBI Taxonomy" id="1245923"/>
    <lineage>
        <taxon>Bacteria</taxon>
        <taxon>Bacillati</taxon>
        <taxon>Cyanobacteriota</taxon>
        <taxon>Cyanophyceae</taxon>
        <taxon>Nostocales</taxon>
        <taxon>Scytonemataceae</taxon>
        <taxon>Scytonema</taxon>
    </lineage>
</organism>
<protein>
    <submittedName>
        <fullName evidence="1">Uncharacterized protein</fullName>
    </submittedName>
</protein>
<evidence type="ECO:0000313" key="1">
    <source>
        <dbReference type="EMBL" id="NHC38267.1"/>
    </source>
</evidence>
<dbReference type="OrthoDB" id="463986at2"/>
<proteinExistence type="predicted"/>
<evidence type="ECO:0000313" key="2">
    <source>
        <dbReference type="Proteomes" id="UP000031532"/>
    </source>
</evidence>
<comment type="caution">
    <text evidence="1">The sequence shown here is derived from an EMBL/GenBank/DDBJ whole genome shotgun (WGS) entry which is preliminary data.</text>
</comment>
<dbReference type="EMBL" id="JTJC03000017">
    <property type="protein sequence ID" value="NHC38267.1"/>
    <property type="molecule type" value="Genomic_DNA"/>
</dbReference>
<dbReference type="AlphaFoldDB" id="A0A9X5I943"/>
<keyword evidence="2" id="KW-1185">Reference proteome</keyword>
<gene>
    <name evidence="1" type="ORF">QH73_0027200</name>
</gene>